<dbReference type="Gene3D" id="3.40.50.150">
    <property type="entry name" value="Vaccinia Virus protein VP39"/>
    <property type="match status" value="1"/>
</dbReference>
<sequence>MIVTTAGKNANKIRSKAEKIALTLKCSFLVREKQSISSIIEEYKDDVMMIGVDKISFHPKEGTAPFFFHPNSSMFRVKQILRGETDPLIEALKLKQGMSVLDCTLGLGSDSIVASLATGEQGSVTGIESSKAISFVVESGLKIWDSQVSDMNEAMRRIQVIHANHFDYLKKCKTNSYDVVYFDPMFESTIQSPGLEGLKGSANYSSITPEIITEAKRVASQRVVMKDNKKSSKFQELGFDVIQRNAGFIFGVIEKRGVKND</sequence>
<accession>A0ABU1TYN7</accession>
<name>A0ABU1TYN7_9BACL</name>
<keyword evidence="2" id="KW-1185">Reference proteome</keyword>
<reference evidence="1 2" key="1">
    <citation type="submission" date="2023-07" db="EMBL/GenBank/DDBJ databases">
        <title>Sorghum-associated microbial communities from plants grown in Nebraska, USA.</title>
        <authorList>
            <person name="Schachtman D."/>
        </authorList>
    </citation>
    <scope>NUCLEOTIDE SEQUENCE [LARGE SCALE GENOMIC DNA]</scope>
    <source>
        <strain evidence="1 2">BE211</strain>
    </source>
</reference>
<organism evidence="1 2">
    <name type="scientific">Fictibacillus barbaricus</name>
    <dbReference type="NCBI Taxonomy" id="182136"/>
    <lineage>
        <taxon>Bacteria</taxon>
        <taxon>Bacillati</taxon>
        <taxon>Bacillota</taxon>
        <taxon>Bacilli</taxon>
        <taxon>Bacillales</taxon>
        <taxon>Fictibacillaceae</taxon>
        <taxon>Fictibacillus</taxon>
    </lineage>
</organism>
<comment type="caution">
    <text evidence="1">The sequence shown here is derived from an EMBL/GenBank/DDBJ whole genome shotgun (WGS) entry which is preliminary data.</text>
</comment>
<gene>
    <name evidence="1" type="ORF">J2X07_001300</name>
</gene>
<dbReference type="InterPro" id="IPR007536">
    <property type="entry name" value="16SrRNA_methylTrfase_J"/>
</dbReference>
<dbReference type="Proteomes" id="UP001258181">
    <property type="component" value="Unassembled WGS sequence"/>
</dbReference>
<dbReference type="Pfam" id="PF04445">
    <property type="entry name" value="SAM_MT"/>
    <property type="match status" value="1"/>
</dbReference>
<evidence type="ECO:0000313" key="1">
    <source>
        <dbReference type="EMBL" id="MDR7072323.1"/>
    </source>
</evidence>
<dbReference type="SUPFAM" id="SSF53335">
    <property type="entry name" value="S-adenosyl-L-methionine-dependent methyltransferases"/>
    <property type="match status" value="1"/>
</dbReference>
<dbReference type="RefSeq" id="WP_310257608.1">
    <property type="nucleotide sequence ID" value="NZ_JAVDWA010000002.1"/>
</dbReference>
<evidence type="ECO:0000313" key="2">
    <source>
        <dbReference type="Proteomes" id="UP001258181"/>
    </source>
</evidence>
<dbReference type="PANTHER" id="PTHR36112">
    <property type="entry name" value="RIBOSOMAL RNA SMALL SUBUNIT METHYLTRANSFERASE J"/>
    <property type="match status" value="1"/>
</dbReference>
<proteinExistence type="predicted"/>
<dbReference type="EMBL" id="JAVDWA010000002">
    <property type="protein sequence ID" value="MDR7072323.1"/>
    <property type="molecule type" value="Genomic_DNA"/>
</dbReference>
<dbReference type="InterPro" id="IPR029063">
    <property type="entry name" value="SAM-dependent_MTases_sf"/>
</dbReference>
<protein>
    <submittedName>
        <fullName evidence="1">16S rRNA G966 N2-methylase RsmD</fullName>
    </submittedName>
</protein>
<dbReference type="PANTHER" id="PTHR36112:SF1">
    <property type="entry name" value="RIBOSOMAL RNA SMALL SUBUNIT METHYLTRANSFERASE J"/>
    <property type="match status" value="1"/>
</dbReference>